<organism evidence="2 3">
    <name type="scientific">Rhizobium grahamii</name>
    <dbReference type="NCBI Taxonomy" id="1120045"/>
    <lineage>
        <taxon>Bacteria</taxon>
        <taxon>Pseudomonadati</taxon>
        <taxon>Pseudomonadota</taxon>
        <taxon>Alphaproteobacteria</taxon>
        <taxon>Hyphomicrobiales</taxon>
        <taxon>Rhizobiaceae</taxon>
        <taxon>Rhizobium/Agrobacterium group</taxon>
        <taxon>Rhizobium</taxon>
    </lineage>
</organism>
<dbReference type="GO" id="GO:0016747">
    <property type="term" value="F:acyltransferase activity, transferring groups other than amino-acyl groups"/>
    <property type="evidence" value="ECO:0007669"/>
    <property type="project" value="InterPro"/>
</dbReference>
<gene>
    <name evidence="2" type="ORF">B5K06_15180</name>
</gene>
<dbReference type="RefSeq" id="WP_114713544.1">
    <property type="nucleotide sequence ID" value="NZ_KZ857259.1"/>
</dbReference>
<dbReference type="InterPro" id="IPR041496">
    <property type="entry name" value="YitH/HolE_GNAT"/>
</dbReference>
<dbReference type="Pfam" id="PF18014">
    <property type="entry name" value="Acetyltransf_18"/>
    <property type="match status" value="1"/>
</dbReference>
<dbReference type="PANTHER" id="PTHR47237">
    <property type="entry name" value="SLL0310 PROTEIN"/>
    <property type="match status" value="1"/>
</dbReference>
<feature type="domain" description="N-acetyltransferase" evidence="1">
    <location>
        <begin position="5"/>
        <end position="137"/>
    </location>
</feature>
<dbReference type="InterPro" id="IPR000182">
    <property type="entry name" value="GNAT_dom"/>
</dbReference>
<evidence type="ECO:0000259" key="1">
    <source>
        <dbReference type="PROSITE" id="PS51186"/>
    </source>
</evidence>
<dbReference type="OrthoDB" id="20916at2"/>
<dbReference type="CDD" id="cd04301">
    <property type="entry name" value="NAT_SF"/>
    <property type="match status" value="1"/>
</dbReference>
<proteinExistence type="predicted"/>
<dbReference type="PROSITE" id="PS51186">
    <property type="entry name" value="GNAT"/>
    <property type="match status" value="1"/>
</dbReference>
<dbReference type="EMBL" id="NAAC01000016">
    <property type="protein sequence ID" value="RDJ10384.1"/>
    <property type="molecule type" value="Genomic_DNA"/>
</dbReference>
<comment type="caution">
    <text evidence="2">The sequence shown here is derived from an EMBL/GenBank/DDBJ whole genome shotgun (WGS) entry which is preliminary data.</text>
</comment>
<evidence type="ECO:0000313" key="2">
    <source>
        <dbReference type="EMBL" id="RDJ10384.1"/>
    </source>
</evidence>
<dbReference type="SUPFAM" id="SSF55729">
    <property type="entry name" value="Acyl-CoA N-acyltransferases (Nat)"/>
    <property type="match status" value="1"/>
</dbReference>
<sequence length="281" mass="30086">MNSEFAVRPMRPGELELVLEWARQEGWNPGLDDSIAFHDADPSGFFVGVLGEVPVASISVVKYGDDFAFLGLYIVHPDFRGRGYGKAIWNAGMASAEGRSIGLDGVAAQQGNYRKAGFEEAYRTVRYGGVISAPPASTLVAQAVSDKLDGLLRYDATIFPAPRPAFVASWCAARRDRQSAVVRKSGKIRGYGTIRRCYDGYKLGPLFAADKDSAAALLSFLAPQAKGAKVFIDIPASNGEAIALAEDMGLAPVFETARMYRGAAPVVPLKNVFGVTTLELG</sequence>
<dbReference type="Gene3D" id="3.40.630.30">
    <property type="match status" value="1"/>
</dbReference>
<evidence type="ECO:0000313" key="3">
    <source>
        <dbReference type="Proteomes" id="UP000254939"/>
    </source>
</evidence>
<dbReference type="Pfam" id="PF00583">
    <property type="entry name" value="Acetyltransf_1"/>
    <property type="match status" value="1"/>
</dbReference>
<dbReference type="Gene3D" id="3.40.630.90">
    <property type="match status" value="1"/>
</dbReference>
<keyword evidence="2" id="KW-0808">Transferase</keyword>
<dbReference type="Proteomes" id="UP000254939">
    <property type="component" value="Unassembled WGS sequence"/>
</dbReference>
<dbReference type="InterPro" id="IPR052729">
    <property type="entry name" value="Acyl/Acetyltrans_Enzymes"/>
</dbReference>
<name>A0A370KN83_9HYPH</name>
<dbReference type="PANTHER" id="PTHR47237:SF1">
    <property type="entry name" value="SLL0310 PROTEIN"/>
    <property type="match status" value="1"/>
</dbReference>
<accession>A0A370KN83</accession>
<dbReference type="AlphaFoldDB" id="A0A370KN83"/>
<protein>
    <submittedName>
        <fullName evidence="2">GNAT family N-acetyltransferase</fullName>
    </submittedName>
</protein>
<dbReference type="InterPro" id="IPR016181">
    <property type="entry name" value="Acyl_CoA_acyltransferase"/>
</dbReference>
<reference evidence="2 3" key="1">
    <citation type="submission" date="2017-03" db="EMBL/GenBank/DDBJ databases">
        <title>Genome analysis of Rhizobial strains effectives or ineffectives for nitrogen fixation isolated from bean seeds.</title>
        <authorList>
            <person name="Peralta H."/>
            <person name="Aguilar-Vera A."/>
            <person name="Mora Y."/>
            <person name="Vargas-Lagunas C."/>
            <person name="Girard L."/>
            <person name="Mora J."/>
        </authorList>
    </citation>
    <scope>NUCLEOTIDE SEQUENCE [LARGE SCALE GENOMIC DNA]</scope>
    <source>
        <strain evidence="2 3">CCGM3</strain>
    </source>
</reference>